<dbReference type="EMBL" id="NBNE01002879">
    <property type="protein sequence ID" value="OWZ09196.1"/>
    <property type="molecule type" value="Genomic_DNA"/>
</dbReference>
<comment type="caution">
    <text evidence="1">The sequence shown here is derived from an EMBL/GenBank/DDBJ whole genome shotgun (WGS) entry which is preliminary data.</text>
</comment>
<organism evidence="1 2">
    <name type="scientific">Phytophthora megakarya</name>
    <dbReference type="NCBI Taxonomy" id="4795"/>
    <lineage>
        <taxon>Eukaryota</taxon>
        <taxon>Sar</taxon>
        <taxon>Stramenopiles</taxon>
        <taxon>Oomycota</taxon>
        <taxon>Peronosporomycetes</taxon>
        <taxon>Peronosporales</taxon>
        <taxon>Peronosporaceae</taxon>
        <taxon>Phytophthora</taxon>
    </lineage>
</organism>
<dbReference type="Proteomes" id="UP000198211">
    <property type="component" value="Unassembled WGS sequence"/>
</dbReference>
<gene>
    <name evidence="1" type="ORF">PHMEG_00018145</name>
</gene>
<dbReference type="GO" id="GO:0032502">
    <property type="term" value="P:developmental process"/>
    <property type="evidence" value="ECO:0007669"/>
    <property type="project" value="TreeGrafter"/>
</dbReference>
<dbReference type="PANTHER" id="PTHR46787">
    <property type="entry name" value="SYNDROMES PUTATIVE CHAPERONIN-RELATED"/>
    <property type="match status" value="1"/>
</dbReference>
<sequence length="478" mass="52781">MDVLNRTEVKRRLVDVCRDLIALVSSSYGPLGKAQLIQANAQCPDALTLTSVAERYFEKLNIGDCPITNAYFHILKSKLEIQEGSLALTPHRVVSRGLQMALDWIIEYLEKPRCPVRVEVNWSSATSISAVIRGIISTKPTTGLDEDVIDTVVIPLIIQAFVSVFGFYLCLAKSPSQSLRSGSKRFFSISRGLLVQGIGVPNEALCLLLFATSVLPCMWKQTVLLDLPWPSGARHRGAKRSSLSSPICNVRVALFNITIEPLAEFEGEDANSDTGLNHKGSLSAFRLLALRQAGDRLEQLGATAVLSQKIIPKYLQTYLATKGVFTLDRLSATYIRSVQMLSGATILSDWRVDDSIISSSLGFLSRIMTQTIGNKQFILLNRKDVTSQTSISLDVGDSHPVTTIAIAATDRFAYDEIYRVITTSLKTLAGLIDNPDVLAQDVSRYTLQLCFGIVQVNYEFRHPKAPRSTNKLHEHYDS</sequence>
<dbReference type="Gene3D" id="3.50.7.10">
    <property type="entry name" value="GroEL"/>
    <property type="match status" value="1"/>
</dbReference>
<dbReference type="Pfam" id="PF00118">
    <property type="entry name" value="Cpn60_TCP1"/>
    <property type="match status" value="1"/>
</dbReference>
<protein>
    <submittedName>
        <fullName evidence="1">Uncharacterized protein</fullName>
    </submittedName>
</protein>
<dbReference type="GO" id="GO:0051082">
    <property type="term" value="F:unfolded protein binding"/>
    <property type="evidence" value="ECO:0007669"/>
    <property type="project" value="InterPro"/>
</dbReference>
<dbReference type="GO" id="GO:0060271">
    <property type="term" value="P:cilium assembly"/>
    <property type="evidence" value="ECO:0007669"/>
    <property type="project" value="InterPro"/>
</dbReference>
<dbReference type="GO" id="GO:0051131">
    <property type="term" value="P:chaperone-mediated protein complex assembly"/>
    <property type="evidence" value="ECO:0007669"/>
    <property type="project" value="TreeGrafter"/>
</dbReference>
<dbReference type="InterPro" id="IPR028790">
    <property type="entry name" value="MKKS"/>
</dbReference>
<proteinExistence type="predicted"/>
<evidence type="ECO:0000313" key="1">
    <source>
        <dbReference type="EMBL" id="OWZ09196.1"/>
    </source>
</evidence>
<dbReference type="PANTHER" id="PTHR46787:SF1">
    <property type="entry name" value="MOLECULAR CHAPERONE MKKS"/>
    <property type="match status" value="1"/>
</dbReference>
<evidence type="ECO:0000313" key="2">
    <source>
        <dbReference type="Proteomes" id="UP000198211"/>
    </source>
</evidence>
<dbReference type="OrthoDB" id="528704at2759"/>
<dbReference type="AlphaFoldDB" id="A0A225VUS8"/>
<dbReference type="GO" id="GO:0005737">
    <property type="term" value="C:cytoplasm"/>
    <property type="evidence" value="ECO:0007669"/>
    <property type="project" value="TreeGrafter"/>
</dbReference>
<reference evidence="2" key="1">
    <citation type="submission" date="2017-03" db="EMBL/GenBank/DDBJ databases">
        <title>Phytopthora megakarya and P. palmivora, two closely related causual agents of cacao black pod achieved similar genome size and gene model numbers by different mechanisms.</title>
        <authorList>
            <person name="Ali S."/>
            <person name="Shao J."/>
            <person name="Larry D.J."/>
            <person name="Kronmiller B."/>
            <person name="Shen D."/>
            <person name="Strem M.D."/>
            <person name="Melnick R.L."/>
            <person name="Guiltinan M.J."/>
            <person name="Tyler B.M."/>
            <person name="Meinhardt L.W."/>
            <person name="Bailey B.A."/>
        </authorList>
    </citation>
    <scope>NUCLEOTIDE SEQUENCE [LARGE SCALE GENOMIC DNA]</scope>
    <source>
        <strain evidence="2">zdho120</strain>
    </source>
</reference>
<keyword evidence="2" id="KW-1185">Reference proteome</keyword>
<dbReference type="SUPFAM" id="SSF52029">
    <property type="entry name" value="GroEL apical domain-like"/>
    <property type="match status" value="1"/>
</dbReference>
<dbReference type="GO" id="GO:0005524">
    <property type="term" value="F:ATP binding"/>
    <property type="evidence" value="ECO:0007669"/>
    <property type="project" value="InterPro"/>
</dbReference>
<dbReference type="GO" id="GO:0005634">
    <property type="term" value="C:nucleus"/>
    <property type="evidence" value="ECO:0007669"/>
    <property type="project" value="TreeGrafter"/>
</dbReference>
<dbReference type="STRING" id="4795.A0A225VUS8"/>
<dbReference type="InterPro" id="IPR002423">
    <property type="entry name" value="Cpn60/GroEL/TCP-1"/>
</dbReference>
<name>A0A225VUS8_9STRA</name>
<dbReference type="InterPro" id="IPR027409">
    <property type="entry name" value="GroEL-like_apical_dom_sf"/>
</dbReference>
<dbReference type="GO" id="GO:0006457">
    <property type="term" value="P:protein folding"/>
    <property type="evidence" value="ECO:0007669"/>
    <property type="project" value="InterPro"/>
</dbReference>
<accession>A0A225VUS8</accession>